<evidence type="ECO:0000259" key="10">
    <source>
        <dbReference type="PROSITE" id="PS50862"/>
    </source>
</evidence>
<keyword evidence="5" id="KW-0067">ATP-binding</keyword>
<dbReference type="PANTHER" id="PTHR11451">
    <property type="entry name" value="THREONINE-TRNA LIGASE"/>
    <property type="match status" value="1"/>
</dbReference>
<sequence>MFYSNELSGALTGLTRVRRFQQDDAHIFCRPDQIITEIMGCLDFLDYAYSDVLGFSFKLNLSTRPEKDYLGDIETWDKAEAQLKDALDKSGHPWVLNPGDGAFYGPKIDITIQDALRRFHQCATIQLDFQLPQRFDLAYFDENNERRRPVMIHRALLGSIERMTAVLTENYGGKWPFWLSPRQAKIITVHESQKEYAISVRKKIYEAGFEVEFDEETSDTLNKQIRNAQLAQFNFILVVGPKEAQNGTVNVRTRDNAVSTHSLLMLNFIYVCI</sequence>
<accession>A0ABD6E9H3</accession>
<evidence type="ECO:0000256" key="9">
    <source>
        <dbReference type="ARBA" id="ARBA00049515"/>
    </source>
</evidence>
<comment type="caution">
    <text evidence="11">The sequence shown here is derived from an EMBL/GenBank/DDBJ whole genome shotgun (WGS) entry which is preliminary data.</text>
</comment>
<dbReference type="InterPro" id="IPR002320">
    <property type="entry name" value="Thr-tRNA-ligase_IIa"/>
</dbReference>
<dbReference type="PRINTS" id="PR01047">
    <property type="entry name" value="TRNASYNTHTHR"/>
</dbReference>
<dbReference type="InterPro" id="IPR036621">
    <property type="entry name" value="Anticodon-bd_dom_sf"/>
</dbReference>
<dbReference type="Gene3D" id="3.30.930.10">
    <property type="entry name" value="Bira Bifunctional Protein, Domain 2"/>
    <property type="match status" value="1"/>
</dbReference>
<dbReference type="Pfam" id="PF03129">
    <property type="entry name" value="HGTP_anticodon"/>
    <property type="match status" value="1"/>
</dbReference>
<dbReference type="GO" id="GO:0005524">
    <property type="term" value="F:ATP binding"/>
    <property type="evidence" value="ECO:0007669"/>
    <property type="project" value="UniProtKB-KW"/>
</dbReference>
<evidence type="ECO:0000313" key="12">
    <source>
        <dbReference type="Proteomes" id="UP001608902"/>
    </source>
</evidence>
<keyword evidence="6" id="KW-0648">Protein biosynthesis</keyword>
<dbReference type="InterPro" id="IPR006195">
    <property type="entry name" value="aa-tRNA-synth_II"/>
</dbReference>
<evidence type="ECO:0000256" key="1">
    <source>
        <dbReference type="ARBA" id="ARBA00008226"/>
    </source>
</evidence>
<dbReference type="GO" id="GO:0004829">
    <property type="term" value="F:threonine-tRNA ligase activity"/>
    <property type="evidence" value="ECO:0007669"/>
    <property type="project" value="UniProtKB-EC"/>
</dbReference>
<dbReference type="PANTHER" id="PTHR11451:SF46">
    <property type="entry name" value="THREONINE--TRNA LIGASE"/>
    <property type="match status" value="1"/>
</dbReference>
<comment type="catalytic activity">
    <reaction evidence="9">
        <text>tRNA(Thr) + L-threonine + ATP = L-threonyl-tRNA(Thr) + AMP + diphosphate + H(+)</text>
        <dbReference type="Rhea" id="RHEA:24624"/>
        <dbReference type="Rhea" id="RHEA-COMP:9670"/>
        <dbReference type="Rhea" id="RHEA-COMP:9704"/>
        <dbReference type="ChEBI" id="CHEBI:15378"/>
        <dbReference type="ChEBI" id="CHEBI:30616"/>
        <dbReference type="ChEBI" id="CHEBI:33019"/>
        <dbReference type="ChEBI" id="CHEBI:57926"/>
        <dbReference type="ChEBI" id="CHEBI:78442"/>
        <dbReference type="ChEBI" id="CHEBI:78534"/>
        <dbReference type="ChEBI" id="CHEBI:456215"/>
        <dbReference type="EC" id="6.1.1.3"/>
    </reaction>
</comment>
<dbReference type="Pfam" id="PF00587">
    <property type="entry name" value="tRNA-synt_2b"/>
    <property type="match status" value="1"/>
</dbReference>
<dbReference type="FunFam" id="3.30.930.10:FF:000213">
    <property type="entry name" value="Probable threonine--tRNA ligase, cytoplasmic"/>
    <property type="match status" value="1"/>
</dbReference>
<dbReference type="GO" id="GO:0006412">
    <property type="term" value="P:translation"/>
    <property type="evidence" value="ECO:0007669"/>
    <property type="project" value="UniProtKB-KW"/>
</dbReference>
<dbReference type="EC" id="6.1.1.3" evidence="2"/>
<evidence type="ECO:0000256" key="3">
    <source>
        <dbReference type="ARBA" id="ARBA00022598"/>
    </source>
</evidence>
<protein>
    <recommendedName>
        <fullName evidence="2">threonine--tRNA ligase</fullName>
        <ecNumber evidence="2">6.1.1.3</ecNumber>
    </recommendedName>
    <alternativeName>
        <fullName evidence="8">Threonyl-tRNA synthetase</fullName>
    </alternativeName>
</protein>
<keyword evidence="3" id="KW-0436">Ligase</keyword>
<dbReference type="InterPro" id="IPR045864">
    <property type="entry name" value="aa-tRNA-synth_II/BPL/LPL"/>
</dbReference>
<evidence type="ECO:0000256" key="6">
    <source>
        <dbReference type="ARBA" id="ARBA00022917"/>
    </source>
</evidence>
<dbReference type="Proteomes" id="UP001608902">
    <property type="component" value="Unassembled WGS sequence"/>
</dbReference>
<gene>
    <name evidence="11" type="ORF">AB6A40_003409</name>
</gene>
<proteinExistence type="inferred from homology"/>
<dbReference type="PROSITE" id="PS50862">
    <property type="entry name" value="AA_TRNA_LIGASE_II"/>
    <property type="match status" value="1"/>
</dbReference>
<comment type="similarity">
    <text evidence="1">Belongs to the class-II aminoacyl-tRNA synthetase family.</text>
</comment>
<feature type="domain" description="Aminoacyl-transfer RNA synthetases class-II family profile" evidence="10">
    <location>
        <begin position="1"/>
        <end position="176"/>
    </location>
</feature>
<dbReference type="EMBL" id="JBGFUD010001744">
    <property type="protein sequence ID" value="MFH4976700.1"/>
    <property type="molecule type" value="Genomic_DNA"/>
</dbReference>
<keyword evidence="12" id="KW-1185">Reference proteome</keyword>
<dbReference type="AlphaFoldDB" id="A0ABD6E9H3"/>
<dbReference type="SUPFAM" id="SSF55681">
    <property type="entry name" value="Class II aaRS and biotin synthetases"/>
    <property type="match status" value="1"/>
</dbReference>
<keyword evidence="7" id="KW-0030">Aminoacyl-tRNA synthetase</keyword>
<evidence type="ECO:0000313" key="11">
    <source>
        <dbReference type="EMBL" id="MFH4976700.1"/>
    </source>
</evidence>
<evidence type="ECO:0000256" key="2">
    <source>
        <dbReference type="ARBA" id="ARBA00013163"/>
    </source>
</evidence>
<dbReference type="InterPro" id="IPR047246">
    <property type="entry name" value="ThrRS_anticodon"/>
</dbReference>
<dbReference type="InterPro" id="IPR002314">
    <property type="entry name" value="aa-tRNA-synt_IIb"/>
</dbReference>
<name>A0ABD6E9H3_9BILA</name>
<dbReference type="InterPro" id="IPR004154">
    <property type="entry name" value="Anticodon-bd"/>
</dbReference>
<keyword evidence="4" id="KW-0547">Nucleotide-binding</keyword>
<dbReference type="SUPFAM" id="SSF52954">
    <property type="entry name" value="Class II aaRS ABD-related"/>
    <property type="match status" value="1"/>
</dbReference>
<evidence type="ECO:0000256" key="8">
    <source>
        <dbReference type="ARBA" id="ARBA00031900"/>
    </source>
</evidence>
<dbReference type="Gene3D" id="3.40.50.800">
    <property type="entry name" value="Anticodon-binding domain"/>
    <property type="match status" value="1"/>
</dbReference>
<evidence type="ECO:0000256" key="4">
    <source>
        <dbReference type="ARBA" id="ARBA00022741"/>
    </source>
</evidence>
<reference evidence="11 12" key="1">
    <citation type="submission" date="2024-08" db="EMBL/GenBank/DDBJ databases">
        <title>Gnathostoma spinigerum genome.</title>
        <authorList>
            <person name="Gonzalez-Bertolin B."/>
            <person name="Monzon S."/>
            <person name="Zaballos A."/>
            <person name="Jimenez P."/>
            <person name="Dekumyoy P."/>
            <person name="Varona S."/>
            <person name="Cuesta I."/>
            <person name="Sumanam S."/>
            <person name="Adisakwattana P."/>
            <person name="Gasser R.B."/>
            <person name="Hernandez-Gonzalez A."/>
            <person name="Young N.D."/>
            <person name="Perteguer M.J."/>
        </authorList>
    </citation>
    <scope>NUCLEOTIDE SEQUENCE [LARGE SCALE GENOMIC DNA]</scope>
    <source>
        <strain evidence="11">AL3</strain>
        <tissue evidence="11">Liver</tissue>
    </source>
</reference>
<organism evidence="11 12">
    <name type="scientific">Gnathostoma spinigerum</name>
    <dbReference type="NCBI Taxonomy" id="75299"/>
    <lineage>
        <taxon>Eukaryota</taxon>
        <taxon>Metazoa</taxon>
        <taxon>Ecdysozoa</taxon>
        <taxon>Nematoda</taxon>
        <taxon>Chromadorea</taxon>
        <taxon>Rhabditida</taxon>
        <taxon>Spirurina</taxon>
        <taxon>Gnathostomatomorpha</taxon>
        <taxon>Gnathostomatoidea</taxon>
        <taxon>Gnathostomatidae</taxon>
        <taxon>Gnathostoma</taxon>
    </lineage>
</organism>
<evidence type="ECO:0000256" key="5">
    <source>
        <dbReference type="ARBA" id="ARBA00022840"/>
    </source>
</evidence>
<dbReference type="CDD" id="cd00860">
    <property type="entry name" value="ThrRS_anticodon"/>
    <property type="match status" value="1"/>
</dbReference>
<evidence type="ECO:0000256" key="7">
    <source>
        <dbReference type="ARBA" id="ARBA00023146"/>
    </source>
</evidence>